<accession>A0A2A4FU94</accession>
<protein>
    <submittedName>
        <fullName evidence="1">DNA sulfur modification protein DndB</fullName>
    </submittedName>
</protein>
<gene>
    <name evidence="1" type="primary">dndB</name>
    <name evidence="1" type="ORF">COO09_17640</name>
</gene>
<dbReference type="InterPro" id="IPR017601">
    <property type="entry name" value="DGQHR-contain_dom"/>
</dbReference>
<evidence type="ECO:0000313" key="2">
    <source>
        <dbReference type="Proteomes" id="UP000218934"/>
    </source>
</evidence>
<comment type="caution">
    <text evidence="1">The sequence shown here is derived from an EMBL/GenBank/DDBJ whole genome shotgun (WGS) entry which is preliminary data.</text>
</comment>
<dbReference type="Proteomes" id="UP000218934">
    <property type="component" value="Unassembled WGS sequence"/>
</dbReference>
<evidence type="ECO:0000313" key="1">
    <source>
        <dbReference type="EMBL" id="PCE41018.1"/>
    </source>
</evidence>
<organism evidence="1 2">
    <name type="scientific">Rhizorhabdus dicambivorans</name>
    <dbReference type="NCBI Taxonomy" id="1850238"/>
    <lineage>
        <taxon>Bacteria</taxon>
        <taxon>Pseudomonadati</taxon>
        <taxon>Pseudomonadota</taxon>
        <taxon>Alphaproteobacteria</taxon>
        <taxon>Sphingomonadales</taxon>
        <taxon>Sphingomonadaceae</taxon>
        <taxon>Rhizorhabdus</taxon>
    </lineage>
</organism>
<dbReference type="KEGG" id="rdi:CMV14_15730"/>
<dbReference type="InterPro" id="IPR017642">
    <property type="entry name" value="DNA_S_mod_DndB"/>
</dbReference>
<dbReference type="RefSeq" id="WP_066968412.1">
    <property type="nucleotide sequence ID" value="NZ_CP023449.1"/>
</dbReference>
<name>A0A2A4FU94_9SPHN</name>
<proteinExistence type="predicted"/>
<dbReference type="AlphaFoldDB" id="A0A2A4FU94"/>
<dbReference type="Pfam" id="PF14072">
    <property type="entry name" value="DndB"/>
    <property type="match status" value="1"/>
</dbReference>
<dbReference type="NCBIfam" id="TIGR03187">
    <property type="entry name" value="DGQHR"/>
    <property type="match status" value="1"/>
</dbReference>
<dbReference type="NCBIfam" id="TIGR03233">
    <property type="entry name" value="DNA_S_dndB"/>
    <property type="match status" value="1"/>
</dbReference>
<dbReference type="EMBL" id="NWUF01000020">
    <property type="protein sequence ID" value="PCE41018.1"/>
    <property type="molecule type" value="Genomic_DNA"/>
</dbReference>
<dbReference type="CDD" id="cd16412">
    <property type="entry name" value="dndB"/>
    <property type="match status" value="1"/>
</dbReference>
<reference evidence="1 2" key="1">
    <citation type="submission" date="2017-09" db="EMBL/GenBank/DDBJ databases">
        <title>The Catabolism of 3,6-Dichlorosalicylic acid is Initiated by the Cytochrome P450 Monooxygenase DsmABC in Rhizorhabdus dicambivorans Ndbn-20.</title>
        <authorList>
            <person name="Na L."/>
        </authorList>
    </citation>
    <scope>NUCLEOTIDE SEQUENCE [LARGE SCALE GENOMIC DNA]</scope>
    <source>
        <strain evidence="1 2">Ndbn-20m</strain>
    </source>
</reference>
<keyword evidence="2" id="KW-1185">Reference proteome</keyword>
<sequence length="370" mass="41127">MDGDSLEFTAIRGVQAGSAYYVIMVPLKVVPRLFKFDDEAMPADLRAQRVLNKARVPAIASYIANNANEYILSSLCASIDGEIEFVPAAAEGPLRKVGQLRIDLGATILINDGQHRRAAIEEAIRERPSLGNETISVVVFADRGLKRSQQMFADLNIHAVKPTRSIKLLYNHRDALAALSRDVVAAIPLFRDFTCYDSTSISNRSTKFFTLSSIHQATIELIGKGRSGKVDEQDKPLAIEYWTEVIANMPDWQRVAKREVSTYELRRDCIHAHGVAVQAIGKAGSQLIVSHPKDWKKRLARLKDIDWSRANRTLWDNRALVAGKVNISKNNVTLVTNLIVRTLGMALTPEAQRVEDLYAPAEMPKLRAAS</sequence>
<dbReference type="OrthoDB" id="3524978at2"/>